<dbReference type="AlphaFoldDB" id="A0A0A9CU31"/>
<dbReference type="EMBL" id="GBRH01219952">
    <property type="protein sequence ID" value="JAD77943.1"/>
    <property type="molecule type" value="Transcribed_RNA"/>
</dbReference>
<accession>A0A0A9CU31</accession>
<reference evidence="1" key="1">
    <citation type="submission" date="2014-09" db="EMBL/GenBank/DDBJ databases">
        <authorList>
            <person name="Magalhaes I.L.F."/>
            <person name="Oliveira U."/>
            <person name="Santos F.R."/>
            <person name="Vidigal T.H.D.A."/>
            <person name="Brescovit A.D."/>
            <person name="Santos A.J."/>
        </authorList>
    </citation>
    <scope>NUCLEOTIDE SEQUENCE</scope>
    <source>
        <tissue evidence="1">Shoot tissue taken approximately 20 cm above the soil surface</tissue>
    </source>
</reference>
<reference evidence="1" key="2">
    <citation type="journal article" date="2015" name="Data Brief">
        <title>Shoot transcriptome of the giant reed, Arundo donax.</title>
        <authorList>
            <person name="Barrero R.A."/>
            <person name="Guerrero F.D."/>
            <person name="Moolhuijzen P."/>
            <person name="Goolsby J.A."/>
            <person name="Tidwell J."/>
            <person name="Bellgard S.E."/>
            <person name="Bellgard M.I."/>
        </authorList>
    </citation>
    <scope>NUCLEOTIDE SEQUENCE</scope>
    <source>
        <tissue evidence="1">Shoot tissue taken approximately 20 cm above the soil surface</tissue>
    </source>
</reference>
<proteinExistence type="predicted"/>
<protein>
    <submittedName>
        <fullName evidence="1">Uncharacterized protein</fullName>
    </submittedName>
</protein>
<name>A0A0A9CU31_ARUDO</name>
<sequence length="55" mass="6588">MDGLMLLETRHSCCRYNLLKGHLEYTQLSTSARHPHQRMIHPVAYLRFWSELDCQ</sequence>
<organism evidence="1">
    <name type="scientific">Arundo donax</name>
    <name type="common">Giant reed</name>
    <name type="synonym">Donax arundinaceus</name>
    <dbReference type="NCBI Taxonomy" id="35708"/>
    <lineage>
        <taxon>Eukaryota</taxon>
        <taxon>Viridiplantae</taxon>
        <taxon>Streptophyta</taxon>
        <taxon>Embryophyta</taxon>
        <taxon>Tracheophyta</taxon>
        <taxon>Spermatophyta</taxon>
        <taxon>Magnoliopsida</taxon>
        <taxon>Liliopsida</taxon>
        <taxon>Poales</taxon>
        <taxon>Poaceae</taxon>
        <taxon>PACMAD clade</taxon>
        <taxon>Arundinoideae</taxon>
        <taxon>Arundineae</taxon>
        <taxon>Arundo</taxon>
    </lineage>
</organism>
<evidence type="ECO:0000313" key="1">
    <source>
        <dbReference type="EMBL" id="JAD77943.1"/>
    </source>
</evidence>